<feature type="region of interest" description="Disordered" evidence="1">
    <location>
        <begin position="1"/>
        <end position="39"/>
    </location>
</feature>
<evidence type="ECO:0000313" key="3">
    <source>
        <dbReference type="Proteomes" id="UP000028837"/>
    </source>
</evidence>
<keyword evidence="2" id="KW-0812">Transmembrane</keyword>
<accession>A0A086JC57</accession>
<comment type="caution">
    <text evidence="2">The sequence shown here is derived from an EMBL/GenBank/DDBJ whole genome shotgun (WGS) entry which is preliminary data.</text>
</comment>
<proteinExistence type="predicted"/>
<dbReference type="Proteomes" id="UP000028837">
    <property type="component" value="Unassembled WGS sequence"/>
</dbReference>
<feature type="compositionally biased region" description="Basic residues" evidence="1">
    <location>
        <begin position="1"/>
        <end position="11"/>
    </location>
</feature>
<evidence type="ECO:0000256" key="1">
    <source>
        <dbReference type="SAM" id="MobiDB-lite"/>
    </source>
</evidence>
<sequence length="159" mass="18123">MRKRQWRRKGIAARPFSGNSGLSYDSSQMETGRPREKMQTHRRACSTGQLLGLFSSLGNTTIQILGSFLGVLYRHIFCFFANTEVVQSPCLSQTGTESQRTAQDAHSRPGKSACLMYLYANAYLHSYVPVCMKSNTRIRMVFYCRITHFFMQSRCLPSI</sequence>
<dbReference type="AlphaFoldDB" id="A0A086JC57"/>
<gene>
    <name evidence="2" type="ORF">TGDOM2_238505</name>
</gene>
<protein>
    <submittedName>
        <fullName evidence="2">Putative transmembrane protein</fullName>
    </submittedName>
</protein>
<name>A0A086JC57_TOXGO</name>
<evidence type="ECO:0000313" key="2">
    <source>
        <dbReference type="EMBL" id="KFG29725.1"/>
    </source>
</evidence>
<feature type="compositionally biased region" description="Polar residues" evidence="1">
    <location>
        <begin position="17"/>
        <end position="30"/>
    </location>
</feature>
<dbReference type="VEuPathDB" id="ToxoDB:TGDOM2_238505"/>
<keyword evidence="2" id="KW-0472">Membrane</keyword>
<reference evidence="2 3" key="1">
    <citation type="submission" date="2014-02" db="EMBL/GenBank/DDBJ databases">
        <authorList>
            <person name="Sibley D."/>
            <person name="Venepally P."/>
            <person name="Karamycheva S."/>
            <person name="Hadjithomas M."/>
            <person name="Khan A."/>
            <person name="Brunk B."/>
            <person name="Roos D."/>
            <person name="Caler E."/>
            <person name="Lorenzi H."/>
        </authorList>
    </citation>
    <scope>NUCLEOTIDE SEQUENCE [LARGE SCALE GENOMIC DNA]</scope>
    <source>
        <strain evidence="2 3">GAB2-2007-GAL-DOM2</strain>
    </source>
</reference>
<dbReference type="EMBL" id="AHZU02001700">
    <property type="protein sequence ID" value="KFG29725.1"/>
    <property type="molecule type" value="Genomic_DNA"/>
</dbReference>
<organism evidence="2 3">
    <name type="scientific">Toxoplasma gondii GAB2-2007-GAL-DOM2</name>
    <dbReference type="NCBI Taxonomy" id="1130820"/>
    <lineage>
        <taxon>Eukaryota</taxon>
        <taxon>Sar</taxon>
        <taxon>Alveolata</taxon>
        <taxon>Apicomplexa</taxon>
        <taxon>Conoidasida</taxon>
        <taxon>Coccidia</taxon>
        <taxon>Eucoccidiorida</taxon>
        <taxon>Eimeriorina</taxon>
        <taxon>Sarcocystidae</taxon>
        <taxon>Toxoplasma</taxon>
    </lineage>
</organism>